<organism evidence="1 2">
    <name type="scientific">Oikopleura dioica</name>
    <name type="common">Tunicate</name>
    <dbReference type="NCBI Taxonomy" id="34765"/>
    <lineage>
        <taxon>Eukaryota</taxon>
        <taxon>Metazoa</taxon>
        <taxon>Chordata</taxon>
        <taxon>Tunicata</taxon>
        <taxon>Appendicularia</taxon>
        <taxon>Copelata</taxon>
        <taxon>Oikopleuridae</taxon>
        <taxon>Oikopleura</taxon>
    </lineage>
</organism>
<dbReference type="AlphaFoldDB" id="E4X157"/>
<gene>
    <name evidence="1" type="ORF">GSOID_T00015986001</name>
</gene>
<accession>E4X157</accession>
<dbReference type="InParanoid" id="E4X157"/>
<sequence>MEDEGSGWHYAEVTSHVINWIQQDSFENLSLELISWNYPQSSSSDCANELWILGTLKDPANDASYLPRLTITYDDIEKEYSSRERRSRGNGS</sequence>
<evidence type="ECO:0000313" key="2">
    <source>
        <dbReference type="Proteomes" id="UP000001307"/>
    </source>
</evidence>
<name>E4X157_OIKDI</name>
<evidence type="ECO:0000313" key="1">
    <source>
        <dbReference type="EMBL" id="CBY23537.1"/>
    </source>
</evidence>
<keyword evidence="2" id="KW-1185">Reference proteome</keyword>
<dbReference type="EMBL" id="FN653021">
    <property type="protein sequence ID" value="CBY23537.1"/>
    <property type="molecule type" value="Genomic_DNA"/>
</dbReference>
<dbReference type="Proteomes" id="UP000001307">
    <property type="component" value="Unassembled WGS sequence"/>
</dbReference>
<proteinExistence type="predicted"/>
<protein>
    <submittedName>
        <fullName evidence="1">Uncharacterized protein</fullName>
    </submittedName>
</protein>
<reference evidence="1 2" key="1">
    <citation type="journal article" date="2010" name="Science">
        <title>Plasticity of animal genome architecture unmasked by rapid evolution of a pelagic tunicate.</title>
        <authorList>
            <person name="Denoeud F."/>
            <person name="Henriet S."/>
            <person name="Mungpakdee S."/>
            <person name="Aury J.M."/>
            <person name="Da Silva C."/>
            <person name="Brinkmann H."/>
            <person name="Mikhaleva J."/>
            <person name="Olsen L.C."/>
            <person name="Jubin C."/>
            <person name="Canestro C."/>
            <person name="Bouquet J.M."/>
            <person name="Danks G."/>
            <person name="Poulain J."/>
            <person name="Campsteijn C."/>
            <person name="Adamski M."/>
            <person name="Cross I."/>
            <person name="Yadetie F."/>
            <person name="Muffato M."/>
            <person name="Louis A."/>
            <person name="Butcher S."/>
            <person name="Tsagkogeorga G."/>
            <person name="Konrad A."/>
            <person name="Singh S."/>
            <person name="Jensen M.F."/>
            <person name="Cong E.H."/>
            <person name="Eikeseth-Otteraa H."/>
            <person name="Noel B."/>
            <person name="Anthouard V."/>
            <person name="Porcel B.M."/>
            <person name="Kachouri-Lafond R."/>
            <person name="Nishino A."/>
            <person name="Ugolini M."/>
            <person name="Chourrout P."/>
            <person name="Nishida H."/>
            <person name="Aasland R."/>
            <person name="Huzurbazar S."/>
            <person name="Westhof E."/>
            <person name="Delsuc F."/>
            <person name="Lehrach H."/>
            <person name="Reinhardt R."/>
            <person name="Weissenbach J."/>
            <person name="Roy S.W."/>
            <person name="Artiguenave F."/>
            <person name="Postlethwait J.H."/>
            <person name="Manak J.R."/>
            <person name="Thompson E.M."/>
            <person name="Jaillon O."/>
            <person name="Du Pasquier L."/>
            <person name="Boudinot P."/>
            <person name="Liberles D.A."/>
            <person name="Volff J.N."/>
            <person name="Philippe H."/>
            <person name="Lenhard B."/>
            <person name="Roest Crollius H."/>
            <person name="Wincker P."/>
            <person name="Chourrout D."/>
        </authorList>
    </citation>
    <scope>NUCLEOTIDE SEQUENCE [LARGE SCALE GENOMIC DNA]</scope>
</reference>